<evidence type="ECO:0000313" key="2">
    <source>
        <dbReference type="Proteomes" id="UP000538292"/>
    </source>
</evidence>
<protein>
    <submittedName>
        <fullName evidence="1">Uncharacterized protein</fullName>
    </submittedName>
</protein>
<dbReference type="EMBL" id="JACEOL010000053">
    <property type="protein sequence ID" value="MBA4603470.1"/>
    <property type="molecule type" value="Genomic_DNA"/>
</dbReference>
<dbReference type="RefSeq" id="WP_181741941.1">
    <property type="nucleotide sequence ID" value="NZ_JACEOL010000053.1"/>
</dbReference>
<organism evidence="1 2">
    <name type="scientific">Thermoactinomyces mirandus</name>
    <dbReference type="NCBI Taxonomy" id="2756294"/>
    <lineage>
        <taxon>Bacteria</taxon>
        <taxon>Bacillati</taxon>
        <taxon>Bacillota</taxon>
        <taxon>Bacilli</taxon>
        <taxon>Bacillales</taxon>
        <taxon>Thermoactinomycetaceae</taxon>
        <taxon>Thermoactinomyces</taxon>
    </lineage>
</organism>
<dbReference type="Proteomes" id="UP000538292">
    <property type="component" value="Unassembled WGS sequence"/>
</dbReference>
<sequence length="76" mass="8413">MKFACCQYKPMPFLPFGNSRSSRHPPDWGAMGEKVVFCGGCDEEMTFQEYVNDSGSCPACYAKTDAGCKKLALLLF</sequence>
<reference evidence="1 2" key="1">
    <citation type="submission" date="2020-07" db="EMBL/GenBank/DDBJ databases">
        <title>Thermoactinomyces phylogeny.</title>
        <authorList>
            <person name="Dunlap C."/>
        </authorList>
    </citation>
    <scope>NUCLEOTIDE SEQUENCE [LARGE SCALE GENOMIC DNA]</scope>
    <source>
        <strain evidence="1 2">AMNI-1</strain>
    </source>
</reference>
<evidence type="ECO:0000313" key="1">
    <source>
        <dbReference type="EMBL" id="MBA4603470.1"/>
    </source>
</evidence>
<keyword evidence="2" id="KW-1185">Reference proteome</keyword>
<comment type="caution">
    <text evidence="1">The sequence shown here is derived from an EMBL/GenBank/DDBJ whole genome shotgun (WGS) entry which is preliminary data.</text>
</comment>
<name>A0A7W2AT80_9BACL</name>
<dbReference type="AlphaFoldDB" id="A0A7W2AT80"/>
<gene>
    <name evidence="1" type="ORF">H2C83_14365</name>
</gene>
<proteinExistence type="predicted"/>
<accession>A0A7W2AT80</accession>